<protein>
    <recommendedName>
        <fullName evidence="3">Probable chemoreceptor glutamine deamidase CheD</fullName>
        <ecNumber evidence="3">3.5.1.44</ecNumber>
    </recommendedName>
</protein>
<dbReference type="PANTHER" id="PTHR35147">
    <property type="entry name" value="CHEMORECEPTOR GLUTAMINE DEAMIDASE CHED-RELATED"/>
    <property type="match status" value="1"/>
</dbReference>
<comment type="caution">
    <text evidence="4">The sequence shown here is derived from an EMBL/GenBank/DDBJ whole genome shotgun (WGS) entry which is preliminary data.</text>
</comment>
<evidence type="ECO:0000313" key="4">
    <source>
        <dbReference type="EMBL" id="NSL54261.1"/>
    </source>
</evidence>
<evidence type="ECO:0000256" key="3">
    <source>
        <dbReference type="HAMAP-Rule" id="MF_01440"/>
    </source>
</evidence>
<reference evidence="4 5" key="1">
    <citation type="submission" date="2020-06" db="EMBL/GenBank/DDBJ databases">
        <title>Draft genome of Uliginosibacterium sp. IMCC34675.</title>
        <authorList>
            <person name="Song J."/>
        </authorList>
    </citation>
    <scope>NUCLEOTIDE SEQUENCE [LARGE SCALE GENOMIC DNA]</scope>
    <source>
        <strain evidence="4 5">IMCC34675</strain>
    </source>
</reference>
<dbReference type="Gene3D" id="3.30.1330.200">
    <property type="match status" value="1"/>
</dbReference>
<keyword evidence="2 3" id="KW-0378">Hydrolase</keyword>
<name>A0ABX2ICU6_9RHOO</name>
<evidence type="ECO:0000313" key="5">
    <source>
        <dbReference type="Proteomes" id="UP000778523"/>
    </source>
</evidence>
<dbReference type="EMBL" id="JABCSC020000001">
    <property type="protein sequence ID" value="NSL54261.1"/>
    <property type="molecule type" value="Genomic_DNA"/>
</dbReference>
<comment type="catalytic activity">
    <reaction evidence="3">
        <text>L-glutaminyl-[protein] + H2O = L-glutamyl-[protein] + NH4(+)</text>
        <dbReference type="Rhea" id="RHEA:16441"/>
        <dbReference type="Rhea" id="RHEA-COMP:10207"/>
        <dbReference type="Rhea" id="RHEA-COMP:10208"/>
        <dbReference type="ChEBI" id="CHEBI:15377"/>
        <dbReference type="ChEBI" id="CHEBI:28938"/>
        <dbReference type="ChEBI" id="CHEBI:29973"/>
        <dbReference type="ChEBI" id="CHEBI:30011"/>
        <dbReference type="EC" id="3.5.1.44"/>
    </reaction>
</comment>
<dbReference type="CDD" id="cd16352">
    <property type="entry name" value="CheD"/>
    <property type="match status" value="1"/>
</dbReference>
<dbReference type="InterPro" id="IPR005659">
    <property type="entry name" value="Chemorcpt_Glu_NH3ase_CheD"/>
</dbReference>
<keyword evidence="1 3" id="KW-0145">Chemotaxis</keyword>
<dbReference type="InterPro" id="IPR011324">
    <property type="entry name" value="Cytotoxic_necrot_fac-like_cat"/>
</dbReference>
<dbReference type="InterPro" id="IPR038592">
    <property type="entry name" value="CheD-like_sf"/>
</dbReference>
<comment type="similarity">
    <text evidence="3">Belongs to the CheD family.</text>
</comment>
<evidence type="ECO:0000256" key="2">
    <source>
        <dbReference type="ARBA" id="ARBA00022801"/>
    </source>
</evidence>
<comment type="function">
    <text evidence="3">Probably deamidates glutamine residues to glutamate on methyl-accepting chemotaxis receptors (MCPs), playing an important role in chemotaxis.</text>
</comment>
<dbReference type="PANTHER" id="PTHR35147:SF3">
    <property type="entry name" value="CHEMORECEPTOR GLUTAMINE DEAMIDASE CHED 1-RELATED"/>
    <property type="match status" value="1"/>
</dbReference>
<dbReference type="HAMAP" id="MF_01440">
    <property type="entry name" value="CheD"/>
    <property type="match status" value="1"/>
</dbReference>
<dbReference type="SUPFAM" id="SSF64438">
    <property type="entry name" value="CNF1/YfiH-like putative cysteine hydrolases"/>
    <property type="match status" value="1"/>
</dbReference>
<proteinExistence type="inferred from homology"/>
<dbReference type="Proteomes" id="UP000778523">
    <property type="component" value="Unassembled WGS sequence"/>
</dbReference>
<evidence type="ECO:0000256" key="1">
    <source>
        <dbReference type="ARBA" id="ARBA00022500"/>
    </source>
</evidence>
<organism evidence="4 5">
    <name type="scientific">Uliginosibacterium aquaticum</name>
    <dbReference type="NCBI Taxonomy" id="2731212"/>
    <lineage>
        <taxon>Bacteria</taxon>
        <taxon>Pseudomonadati</taxon>
        <taxon>Pseudomonadota</taxon>
        <taxon>Betaproteobacteria</taxon>
        <taxon>Rhodocyclales</taxon>
        <taxon>Zoogloeaceae</taxon>
        <taxon>Uliginosibacterium</taxon>
    </lineage>
</organism>
<gene>
    <name evidence="3" type="primary">cheD</name>
    <name evidence="4" type="ORF">HJ583_004420</name>
</gene>
<dbReference type="RefSeq" id="WP_170020805.1">
    <property type="nucleotide sequence ID" value="NZ_JABCSC020000001.1"/>
</dbReference>
<dbReference type="EC" id="3.5.1.44" evidence="3"/>
<keyword evidence="5" id="KW-1185">Reference proteome</keyword>
<accession>A0ABX2ICU6</accession>
<sequence>MAAQSFTPPGFLNERPDCIQEVFLNPGGFHFGGADTRIVTLLGSCVSITLWHPRLRVGGMCHFMLPSRGVIPEGGSYDGRYGDEAMKLFMGHIMRVAAEPEEFQAKLFGGANMFADIAQRREANVGERNIEMGLAQLERYGIPLIAKHLGGESHRKLMLDVWSGDVWLKQQGVSPSEMARARGRK</sequence>
<dbReference type="Pfam" id="PF03975">
    <property type="entry name" value="CheD"/>
    <property type="match status" value="1"/>
</dbReference>